<evidence type="ECO:0000313" key="2">
    <source>
        <dbReference type="EMBL" id="CAI9288830.1"/>
    </source>
</evidence>
<reference evidence="2" key="1">
    <citation type="submission" date="2023-04" db="EMBL/GenBank/DDBJ databases">
        <authorList>
            <person name="Vijverberg K."/>
            <person name="Xiong W."/>
            <person name="Schranz E."/>
        </authorList>
    </citation>
    <scope>NUCLEOTIDE SEQUENCE</scope>
</reference>
<keyword evidence="3" id="KW-1185">Reference proteome</keyword>
<gene>
    <name evidence="2" type="ORF">LSALG_LOCUS28101</name>
</gene>
<proteinExistence type="predicted"/>
<dbReference type="EMBL" id="OX465082">
    <property type="protein sequence ID" value="CAI9288830.1"/>
    <property type="molecule type" value="Genomic_DNA"/>
</dbReference>
<keyword evidence="1" id="KW-0812">Transmembrane</keyword>
<dbReference type="AlphaFoldDB" id="A0AA35ZA83"/>
<name>A0AA35ZA83_LACSI</name>
<dbReference type="Proteomes" id="UP001177003">
    <property type="component" value="Chromosome 6"/>
</dbReference>
<evidence type="ECO:0000256" key="1">
    <source>
        <dbReference type="SAM" id="Phobius"/>
    </source>
</evidence>
<feature type="transmembrane region" description="Helical" evidence="1">
    <location>
        <begin position="102"/>
        <end position="123"/>
    </location>
</feature>
<sequence length="155" mass="18225">MRELFLSGRIKKYTNLHGDKEQKNNLKNKRVIDASPLSCFLEMMYDPKGPLSVFFMAELDIKYKVINQKQEDIEVLKKYLVEREKEISDENLMKTHFQETPVFTLMNITIALALTSLMLKSFLLRNHNVLILEKHHQNAFPFSSDPLPQFHLTLE</sequence>
<keyword evidence="1" id="KW-1133">Transmembrane helix</keyword>
<keyword evidence="1" id="KW-0472">Membrane</keyword>
<organism evidence="2 3">
    <name type="scientific">Lactuca saligna</name>
    <name type="common">Willowleaf lettuce</name>
    <dbReference type="NCBI Taxonomy" id="75948"/>
    <lineage>
        <taxon>Eukaryota</taxon>
        <taxon>Viridiplantae</taxon>
        <taxon>Streptophyta</taxon>
        <taxon>Embryophyta</taxon>
        <taxon>Tracheophyta</taxon>
        <taxon>Spermatophyta</taxon>
        <taxon>Magnoliopsida</taxon>
        <taxon>eudicotyledons</taxon>
        <taxon>Gunneridae</taxon>
        <taxon>Pentapetalae</taxon>
        <taxon>asterids</taxon>
        <taxon>campanulids</taxon>
        <taxon>Asterales</taxon>
        <taxon>Asteraceae</taxon>
        <taxon>Cichorioideae</taxon>
        <taxon>Cichorieae</taxon>
        <taxon>Lactucinae</taxon>
        <taxon>Lactuca</taxon>
    </lineage>
</organism>
<protein>
    <submittedName>
        <fullName evidence="2">Uncharacterized protein</fullName>
    </submittedName>
</protein>
<accession>A0AA35ZA83</accession>
<evidence type="ECO:0000313" key="3">
    <source>
        <dbReference type="Proteomes" id="UP001177003"/>
    </source>
</evidence>